<proteinExistence type="predicted"/>
<evidence type="ECO:0000313" key="3">
    <source>
        <dbReference type="EMBL" id="EFI96483.1"/>
    </source>
</evidence>
<name>D8Q7U0_SCHCM</name>
<organism evidence="4">
    <name type="scientific">Schizophyllum commune (strain H4-8 / FGSC 9210)</name>
    <name type="common">Split gill fungus</name>
    <dbReference type="NCBI Taxonomy" id="578458"/>
    <lineage>
        <taxon>Eukaryota</taxon>
        <taxon>Fungi</taxon>
        <taxon>Dikarya</taxon>
        <taxon>Basidiomycota</taxon>
        <taxon>Agaricomycotina</taxon>
        <taxon>Agaricomycetes</taxon>
        <taxon>Agaricomycetidae</taxon>
        <taxon>Agaricales</taxon>
        <taxon>Schizophyllaceae</taxon>
        <taxon>Schizophyllum</taxon>
    </lineage>
</organism>
<sequence>MAKKPVFTGGKRPPVSPTARKRPLKRPEAPNTLKRKADASGNPRLAKARRTHKHGISNPARAHPITADSEGPTLQEWRGMSINNKLIITDDDKNKNEFIRGQFVQILPSDVDPDDIAELEDSDFWVGCIRDIRHKKVEGKDAEVWVQVQWLYSPDDVLALRANEIKPQCVQIFPPMSDFACLNDVVRVDNFSEADIDAPPIPPETFFIRYDLDTQTGNFKPTPKNKAAHNCACDTPYNTGDPHERLRFCPRPACRRAFHESCLDPYPTAGITDLHALFLSSHPHKNHPVDLRGEPRDMRPLSGLGKGKGKGKGRAMYDAVGAETQEVAELLPERLLALAGRPIVRGGGRGGGVAGNVYAVCRARLKVYEIAFNGLPDDSWEDEFEDALDELDEEGDEELTVYQCPRCVGPI</sequence>
<feature type="domain" description="BAH" evidence="2">
    <location>
        <begin position="96"/>
        <end position="223"/>
    </location>
</feature>
<feature type="region of interest" description="Disordered" evidence="1">
    <location>
        <begin position="1"/>
        <end position="72"/>
    </location>
</feature>
<gene>
    <name evidence="3" type="ORF">SCHCODRAFT_235477</name>
</gene>
<dbReference type="PROSITE" id="PS51038">
    <property type="entry name" value="BAH"/>
    <property type="match status" value="1"/>
</dbReference>
<dbReference type="InterPro" id="IPR043151">
    <property type="entry name" value="BAH_sf"/>
</dbReference>
<protein>
    <recommendedName>
        <fullName evidence="2">BAH domain-containing protein</fullName>
    </recommendedName>
</protein>
<dbReference type="AlphaFoldDB" id="D8Q7U0"/>
<keyword evidence="4" id="KW-1185">Reference proteome</keyword>
<dbReference type="eggNOG" id="ENOG502RSEA">
    <property type="taxonomic scope" value="Eukaryota"/>
</dbReference>
<feature type="region of interest" description="Disordered" evidence="1">
    <location>
        <begin position="286"/>
        <end position="313"/>
    </location>
</feature>
<evidence type="ECO:0000256" key="1">
    <source>
        <dbReference type="SAM" id="MobiDB-lite"/>
    </source>
</evidence>
<feature type="compositionally biased region" description="Basic residues" evidence="1">
    <location>
        <begin position="46"/>
        <end position="55"/>
    </location>
</feature>
<dbReference type="SMART" id="SM00439">
    <property type="entry name" value="BAH"/>
    <property type="match status" value="1"/>
</dbReference>
<dbReference type="EMBL" id="GL377307">
    <property type="protein sequence ID" value="EFI96483.1"/>
    <property type="molecule type" value="Genomic_DNA"/>
</dbReference>
<dbReference type="GO" id="GO:0003682">
    <property type="term" value="F:chromatin binding"/>
    <property type="evidence" value="ECO:0007669"/>
    <property type="project" value="InterPro"/>
</dbReference>
<reference evidence="3 4" key="1">
    <citation type="journal article" date="2010" name="Nat. Biotechnol.">
        <title>Genome sequence of the model mushroom Schizophyllum commune.</title>
        <authorList>
            <person name="Ohm R.A."/>
            <person name="de Jong J.F."/>
            <person name="Lugones L.G."/>
            <person name="Aerts A."/>
            <person name="Kothe E."/>
            <person name="Stajich J.E."/>
            <person name="de Vries R.P."/>
            <person name="Record E."/>
            <person name="Levasseur A."/>
            <person name="Baker S.E."/>
            <person name="Bartholomew K.A."/>
            <person name="Coutinho P.M."/>
            <person name="Erdmann S."/>
            <person name="Fowler T.J."/>
            <person name="Gathman A.C."/>
            <person name="Lombard V."/>
            <person name="Henrissat B."/>
            <person name="Knabe N."/>
            <person name="Kuees U."/>
            <person name="Lilly W.W."/>
            <person name="Lindquist E."/>
            <person name="Lucas S."/>
            <person name="Magnuson J.K."/>
            <person name="Piumi F."/>
            <person name="Raudaskoski M."/>
            <person name="Salamov A."/>
            <person name="Schmutz J."/>
            <person name="Schwarze F.W.M.R."/>
            <person name="vanKuyk P.A."/>
            <person name="Horton J.S."/>
            <person name="Grigoriev I.V."/>
            <person name="Woesten H.A.B."/>
        </authorList>
    </citation>
    <scope>NUCLEOTIDE SEQUENCE [LARGE SCALE GENOMIC DNA]</scope>
    <source>
        <strain evidence="4">H4-8 / FGSC 9210</strain>
    </source>
</reference>
<evidence type="ECO:0000313" key="4">
    <source>
        <dbReference type="Proteomes" id="UP000007431"/>
    </source>
</evidence>
<dbReference type="Gene3D" id="2.30.30.490">
    <property type="match status" value="1"/>
</dbReference>
<accession>D8Q7U0</accession>
<feature type="compositionally biased region" description="Basic and acidic residues" evidence="1">
    <location>
        <begin position="287"/>
        <end position="299"/>
    </location>
</feature>
<dbReference type="InParanoid" id="D8Q7U0"/>
<dbReference type="Proteomes" id="UP000007431">
    <property type="component" value="Unassembled WGS sequence"/>
</dbReference>
<dbReference type="InterPro" id="IPR001025">
    <property type="entry name" value="BAH_dom"/>
</dbReference>
<evidence type="ECO:0000259" key="2">
    <source>
        <dbReference type="PROSITE" id="PS51038"/>
    </source>
</evidence>
<dbReference type="OMA" id="IPALICP"/>
<dbReference type="HOGENOM" id="CLU_030738_0_0_1"/>
<dbReference type="VEuPathDB" id="FungiDB:SCHCODRAFT_02678865"/>